<name>A0A1L6TE05_PISSA</name>
<evidence type="ECO:0000313" key="1">
    <source>
        <dbReference type="EMBL" id="ALB23683.1"/>
    </source>
</evidence>
<accession>A0A1L6TE05</accession>
<protein>
    <submittedName>
        <fullName evidence="1">Phenylalanyl-tRNA synthetase subunit beta</fullName>
    </submittedName>
</protein>
<dbReference type="OrthoDB" id="9890853at2"/>
<dbReference type="RefSeq" id="WP_017376611.1">
    <property type="nucleotide sequence ID" value="NZ_CP012508.1"/>
</dbReference>
<dbReference type="Proteomes" id="UP000029558">
    <property type="component" value="Chromosome"/>
</dbReference>
<organism evidence="1 2">
    <name type="scientific">Piscirickettsia salmonis</name>
    <dbReference type="NCBI Taxonomy" id="1238"/>
    <lineage>
        <taxon>Bacteria</taxon>
        <taxon>Pseudomonadati</taxon>
        <taxon>Pseudomonadota</taxon>
        <taxon>Gammaproteobacteria</taxon>
        <taxon>Thiotrichales</taxon>
        <taxon>Piscirickettsiaceae</taxon>
        <taxon>Piscirickettsia</taxon>
    </lineage>
</organism>
<gene>
    <name evidence="1" type="ORF">KU39_2507</name>
</gene>
<reference evidence="1 2" key="1">
    <citation type="journal article" date="2014" name="Genome Announc.">
        <title>Comparative Genome Analysis of Two Isolates of the Fish Pathogen Piscirickettsia salmonis from Different Hosts Reveals Major Differences in Virulence-Associated Secretion Systems.</title>
        <authorList>
            <person name="Bohle H."/>
            <person name="Henriquez P."/>
            <person name="Grothusen H."/>
            <person name="Navas E."/>
            <person name="Sandoval A."/>
            <person name="Bustamante F."/>
            <person name="Bustos P."/>
            <person name="Mancilla M."/>
        </authorList>
    </citation>
    <scope>NUCLEOTIDE SEQUENCE [LARGE SCALE GENOMIC DNA]</scope>
    <source>
        <strain evidence="2">B1-32597</strain>
    </source>
</reference>
<dbReference type="EMBL" id="CP012508">
    <property type="protein sequence ID" value="ALB23683.1"/>
    <property type="molecule type" value="Genomic_DNA"/>
</dbReference>
<dbReference type="AlphaFoldDB" id="A0A1L6TE05"/>
<proteinExistence type="predicted"/>
<sequence>MAYKLNDHTSVTISSMQDFNQLLRNPKFQGLFSNNCRHLLDTFDHVSVLNTEGSLNALHKIHSGLDKAQWSWFNKMVGHRKDADFTFEAAIGRLQKDPDGTKTRTGKAFQLLKKYNGELKSIDLLKEVYQYGKDNQWGKKGKKNDVPWQSTDLFFEHANNKPGSRTAAIAKALDIQPS</sequence>
<evidence type="ECO:0000313" key="2">
    <source>
        <dbReference type="Proteomes" id="UP000029558"/>
    </source>
</evidence>